<keyword evidence="2" id="KW-1185">Reference proteome</keyword>
<dbReference type="Proteomes" id="UP000720508">
    <property type="component" value="Unassembled WGS sequence"/>
</dbReference>
<protein>
    <submittedName>
        <fullName evidence="1">Uncharacterized protein</fullName>
    </submittedName>
</protein>
<name>A0ABS6CD46_9ACTN</name>
<evidence type="ECO:0000313" key="2">
    <source>
        <dbReference type="Proteomes" id="UP000720508"/>
    </source>
</evidence>
<organism evidence="1 2">
    <name type="scientific">Streptomyces niphimycinicus</name>
    <dbReference type="NCBI Taxonomy" id="2842201"/>
    <lineage>
        <taxon>Bacteria</taxon>
        <taxon>Bacillati</taxon>
        <taxon>Actinomycetota</taxon>
        <taxon>Actinomycetes</taxon>
        <taxon>Kitasatosporales</taxon>
        <taxon>Streptomycetaceae</taxon>
        <taxon>Streptomyces</taxon>
    </lineage>
</organism>
<comment type="caution">
    <text evidence="1">The sequence shown here is derived from an EMBL/GenBank/DDBJ whole genome shotgun (WGS) entry which is preliminary data.</text>
</comment>
<accession>A0ABS6CD46</accession>
<dbReference type="EMBL" id="JAHLEM010000103">
    <property type="protein sequence ID" value="MBU3864822.1"/>
    <property type="molecule type" value="Genomic_DNA"/>
</dbReference>
<reference evidence="1 2" key="1">
    <citation type="submission" date="2021-06" db="EMBL/GenBank/DDBJ databases">
        <authorList>
            <person name="Pan X."/>
        </authorList>
    </citation>
    <scope>NUCLEOTIDE SEQUENCE [LARGE SCALE GENOMIC DNA]</scope>
    <source>
        <strain evidence="1 2">4503</strain>
    </source>
</reference>
<sequence>MEPAADRREQGYLEGVRAPWAEAQFEEHGGVFNASNLIKKDPTAREGE</sequence>
<gene>
    <name evidence="1" type="ORF">KN815_12260</name>
</gene>
<dbReference type="RefSeq" id="WP_216341814.1">
    <property type="nucleotide sequence ID" value="NZ_JAHLEM010000103.1"/>
</dbReference>
<proteinExistence type="predicted"/>
<evidence type="ECO:0000313" key="1">
    <source>
        <dbReference type="EMBL" id="MBU3864822.1"/>
    </source>
</evidence>